<feature type="compositionally biased region" description="Basic and acidic residues" evidence="1">
    <location>
        <begin position="49"/>
        <end position="60"/>
    </location>
</feature>
<evidence type="ECO:0000313" key="2">
    <source>
        <dbReference type="EMBL" id="KAL0466379.1"/>
    </source>
</evidence>
<name>A0ABR3D108_NEUIN</name>
<proteinExistence type="predicted"/>
<evidence type="ECO:0000256" key="1">
    <source>
        <dbReference type="SAM" id="MobiDB-lite"/>
    </source>
</evidence>
<comment type="caution">
    <text evidence="2">The sequence shown here is derived from an EMBL/GenBank/DDBJ whole genome shotgun (WGS) entry which is preliminary data.</text>
</comment>
<dbReference type="Proteomes" id="UP001451303">
    <property type="component" value="Unassembled WGS sequence"/>
</dbReference>
<gene>
    <name evidence="2" type="ORF">QR685DRAFT_575508</name>
</gene>
<accession>A0ABR3D108</accession>
<sequence length="69" mass="7405">MGTFVDNVSYVESNTDSNTDSESDSEHPNGNTGDSRDSNVEADTGSFIDDGKSNSSDSERSLFLYGDTQ</sequence>
<dbReference type="EMBL" id="JAVLET010000013">
    <property type="protein sequence ID" value="KAL0466379.1"/>
    <property type="molecule type" value="Genomic_DNA"/>
</dbReference>
<organism evidence="2 3">
    <name type="scientific">Neurospora intermedia</name>
    <dbReference type="NCBI Taxonomy" id="5142"/>
    <lineage>
        <taxon>Eukaryota</taxon>
        <taxon>Fungi</taxon>
        <taxon>Dikarya</taxon>
        <taxon>Ascomycota</taxon>
        <taxon>Pezizomycotina</taxon>
        <taxon>Sordariomycetes</taxon>
        <taxon>Sordariomycetidae</taxon>
        <taxon>Sordariales</taxon>
        <taxon>Sordariaceae</taxon>
        <taxon>Neurospora</taxon>
    </lineage>
</organism>
<keyword evidence="3" id="KW-1185">Reference proteome</keyword>
<protein>
    <submittedName>
        <fullName evidence="2">Uncharacterized protein</fullName>
    </submittedName>
</protein>
<reference evidence="2 3" key="1">
    <citation type="submission" date="2023-09" db="EMBL/GenBank/DDBJ databases">
        <title>Multi-omics analysis of a traditional fermented food reveals byproduct-associated fungal strains for waste-to-food upcycling.</title>
        <authorList>
            <consortium name="Lawrence Berkeley National Laboratory"/>
            <person name="Rekdal V.M."/>
            <person name="Villalobos-Escobedo J.M."/>
            <person name="Rodriguez-Valeron N."/>
            <person name="Garcia M.O."/>
            <person name="Vasquez D.P."/>
            <person name="Damayanti I."/>
            <person name="Sorensen P.M."/>
            <person name="Baidoo E.E."/>
            <person name="De Carvalho A.C."/>
            <person name="Riley R."/>
            <person name="Lipzen A."/>
            <person name="He G."/>
            <person name="Yan M."/>
            <person name="Haridas S."/>
            <person name="Daum C."/>
            <person name="Yoshinaga Y."/>
            <person name="Ng V."/>
            <person name="Grigoriev I.V."/>
            <person name="Munk R."/>
            <person name="Nuraida L."/>
            <person name="Wijaya C.H."/>
            <person name="Morales P.-C."/>
            <person name="Keasling J.D."/>
        </authorList>
    </citation>
    <scope>NUCLEOTIDE SEQUENCE [LARGE SCALE GENOMIC DNA]</scope>
    <source>
        <strain evidence="2 3">FGSC 2613</strain>
    </source>
</reference>
<evidence type="ECO:0000313" key="3">
    <source>
        <dbReference type="Proteomes" id="UP001451303"/>
    </source>
</evidence>
<feature type="region of interest" description="Disordered" evidence="1">
    <location>
        <begin position="1"/>
        <end position="69"/>
    </location>
</feature>